<dbReference type="Pfam" id="PF01915">
    <property type="entry name" value="Glyco_hydro_3_C"/>
    <property type="match status" value="1"/>
</dbReference>
<evidence type="ECO:0000256" key="1">
    <source>
        <dbReference type="ARBA" id="ARBA00004613"/>
    </source>
</evidence>
<feature type="domain" description="Fibronectin type III-like" evidence="9">
    <location>
        <begin position="697"/>
        <end position="766"/>
    </location>
</feature>
<dbReference type="Gene3D" id="3.20.20.300">
    <property type="entry name" value="Glycoside hydrolase, family 3, N-terminal domain"/>
    <property type="match status" value="1"/>
</dbReference>
<dbReference type="Pfam" id="PF14310">
    <property type="entry name" value="Fn3-like"/>
    <property type="match status" value="1"/>
</dbReference>
<dbReference type="Gene3D" id="2.60.40.10">
    <property type="entry name" value="Immunoglobulins"/>
    <property type="match status" value="1"/>
</dbReference>
<dbReference type="Proteomes" id="UP000516314">
    <property type="component" value="Chromosome 5"/>
</dbReference>
<dbReference type="FunFam" id="2.60.40.10:FF:001384">
    <property type="entry name" value="Beta-D-xylosidase 4"/>
    <property type="match status" value="1"/>
</dbReference>
<proteinExistence type="inferred from homology"/>
<comment type="similarity">
    <text evidence="2">Belongs to the glycosyl hydrolase 3 family.</text>
</comment>
<protein>
    <submittedName>
        <fullName evidence="10">(thale cress) hypothetical protein</fullName>
    </submittedName>
</protein>
<accession>A0A7G2F6Q1</accession>
<dbReference type="Pfam" id="PF00933">
    <property type="entry name" value="Glyco_hydro_3"/>
    <property type="match status" value="1"/>
</dbReference>
<dbReference type="InterPro" id="IPR002772">
    <property type="entry name" value="Glyco_hydro_3_C"/>
</dbReference>
<dbReference type="GO" id="GO:0045493">
    <property type="term" value="P:xylan catabolic process"/>
    <property type="evidence" value="ECO:0007669"/>
    <property type="project" value="InterPro"/>
</dbReference>
<dbReference type="PRINTS" id="PR00133">
    <property type="entry name" value="GLHYDRLASE3"/>
</dbReference>
<evidence type="ECO:0000313" key="10">
    <source>
        <dbReference type="EMBL" id="CAD5331245.1"/>
    </source>
</evidence>
<reference evidence="10 11" key="1">
    <citation type="submission" date="2020-09" db="EMBL/GenBank/DDBJ databases">
        <authorList>
            <person name="Ashkenazy H."/>
        </authorList>
    </citation>
    <scope>NUCLEOTIDE SEQUENCE [LARGE SCALE GENOMIC DNA]</scope>
    <source>
        <strain evidence="11">cv. Cdm-0</strain>
    </source>
</reference>
<evidence type="ECO:0000256" key="7">
    <source>
        <dbReference type="ARBA" id="ARBA00023295"/>
    </source>
</evidence>
<dbReference type="PANTHER" id="PTHR42721">
    <property type="entry name" value="SUGAR HYDROLASE-RELATED"/>
    <property type="match status" value="1"/>
</dbReference>
<keyword evidence="5" id="KW-0378">Hydrolase</keyword>
<organism evidence="10 11">
    <name type="scientific">Arabidopsis thaliana</name>
    <name type="common">Mouse-ear cress</name>
    <dbReference type="NCBI Taxonomy" id="3702"/>
    <lineage>
        <taxon>Eukaryota</taxon>
        <taxon>Viridiplantae</taxon>
        <taxon>Streptophyta</taxon>
        <taxon>Embryophyta</taxon>
        <taxon>Tracheophyta</taxon>
        <taxon>Spermatophyta</taxon>
        <taxon>Magnoliopsida</taxon>
        <taxon>eudicotyledons</taxon>
        <taxon>Gunneridae</taxon>
        <taxon>Pentapetalae</taxon>
        <taxon>rosids</taxon>
        <taxon>malvids</taxon>
        <taxon>Brassicales</taxon>
        <taxon>Brassicaceae</taxon>
        <taxon>Camelineae</taxon>
        <taxon>Arabidopsis</taxon>
    </lineage>
</organism>
<dbReference type="InterPro" id="IPR036962">
    <property type="entry name" value="Glyco_hydro_3_N_sf"/>
</dbReference>
<dbReference type="InterPro" id="IPR001764">
    <property type="entry name" value="Glyco_hydro_3_N"/>
</dbReference>
<comment type="subcellular location">
    <subcellularLocation>
        <location evidence="1">Secreted</location>
    </subcellularLocation>
</comment>
<keyword evidence="6" id="KW-0325">Glycoprotein</keyword>
<dbReference type="FunFam" id="3.20.20.300:FF:000004">
    <property type="entry name" value="probable beta-D-xylosidase 7"/>
    <property type="match status" value="1"/>
</dbReference>
<evidence type="ECO:0000256" key="4">
    <source>
        <dbReference type="ARBA" id="ARBA00022729"/>
    </source>
</evidence>
<dbReference type="AlphaFoldDB" id="A0A7G2F6Q1"/>
<evidence type="ECO:0000256" key="3">
    <source>
        <dbReference type="ARBA" id="ARBA00022525"/>
    </source>
</evidence>
<sequence>MASRNRALFSVSTLFLCFIVCISEQSNNQSSPVFACDVTGNPSLAGLRFCNAGLSIKARVTDLVGRLTLEEKIGFLTSKAIGVSRLGIPSYKWWSEALHGVSNVGGGSRFTGQVPGATSFPQVILTAASFNVSLFQAIGKVVSTEARAMYNVGSAGLTFWSPNVNIFRDPRWGRGQETPGEDPTLSSKYAVAYVKGLQETDGGDPNRLKVAACCKHYTAYDIDNWRNVNRLTFNAVVNQQDLADTFQPPFKSCVVDGHVASVMCSYNQVNGKPTCADPDLLSGVIRGQWQLNGYIVSDCDSVDVLFRKQHYAKTPEEAVAKSLLAGLDLNCDHFNGQHAMVAVKAGLVNETAIDKAISNNFATLMRLGFFDGDPKKQLYGGLGPKDVCTADNQELARDAARQGIVLLKNSAGSLPLSPSAIKTLAVIGPNANATETMIGNYHGVPCKYTTPLQGLAETVSSTYQLGCNVACVDADIGSAVDLATSADAVVLVVGADQSIEREGHDRVDLYLPGKQQELVTRVAMAARGPVVLVIMSGGGFDITFAKNDKKITSIMWVGYPGEAGGLAIADVIFGRHNPSGNLPMTWYPQSYVEKVPMSNMNMRPDKSKGYPGRSYRFYTGETVYAFADALTYTKFDHQLIKAPRLVSLSLDENHPCRSSECQSLDAIGPHCENAVEGGSDFEVHLNVKNTGDRAGSHTVFLFTTSPQVHGSPIKQLLGFEKIRLGKSEEAVVRFNVNVCKDLSVVDETGKRKIALGHHLLHVGSLKHSLNISV</sequence>
<dbReference type="InterPro" id="IPR036881">
    <property type="entry name" value="Glyco_hydro_3_C_sf"/>
</dbReference>
<keyword evidence="4 8" id="KW-0732">Signal</keyword>
<dbReference type="InterPro" id="IPR013783">
    <property type="entry name" value="Ig-like_fold"/>
</dbReference>
<evidence type="ECO:0000256" key="5">
    <source>
        <dbReference type="ARBA" id="ARBA00022801"/>
    </source>
</evidence>
<evidence type="ECO:0000259" key="9">
    <source>
        <dbReference type="SMART" id="SM01217"/>
    </source>
</evidence>
<evidence type="ECO:0000256" key="2">
    <source>
        <dbReference type="ARBA" id="ARBA00005336"/>
    </source>
</evidence>
<dbReference type="EMBL" id="LR881470">
    <property type="protein sequence ID" value="CAD5331245.1"/>
    <property type="molecule type" value="Genomic_DNA"/>
</dbReference>
<feature type="signal peptide" evidence="8">
    <location>
        <begin position="1"/>
        <end position="23"/>
    </location>
</feature>
<feature type="chain" id="PRO_5028868884" evidence="8">
    <location>
        <begin position="24"/>
        <end position="773"/>
    </location>
</feature>
<gene>
    <name evidence="10" type="ORF">AT9943_LOCUS18733</name>
</gene>
<evidence type="ECO:0000313" key="11">
    <source>
        <dbReference type="Proteomes" id="UP000516314"/>
    </source>
</evidence>
<dbReference type="SUPFAM" id="SSF51445">
    <property type="entry name" value="(Trans)glycosidases"/>
    <property type="match status" value="1"/>
</dbReference>
<dbReference type="Gene3D" id="3.40.50.1700">
    <property type="entry name" value="Glycoside hydrolase family 3 C-terminal domain"/>
    <property type="match status" value="1"/>
</dbReference>
<dbReference type="InterPro" id="IPR017853">
    <property type="entry name" value="GH"/>
</dbReference>
<dbReference type="GO" id="GO:0005576">
    <property type="term" value="C:extracellular region"/>
    <property type="evidence" value="ECO:0007669"/>
    <property type="project" value="UniProtKB-SubCell"/>
</dbReference>
<keyword evidence="3" id="KW-0964">Secreted</keyword>
<dbReference type="FunFam" id="3.40.50.1700:FF:000001">
    <property type="entry name" value="probable beta-D-xylosidase 2"/>
    <property type="match status" value="1"/>
</dbReference>
<dbReference type="PANTHER" id="PTHR42721:SF20">
    <property type="entry name" value="BETA-D-XYLOSIDASE 3"/>
    <property type="match status" value="1"/>
</dbReference>
<dbReference type="SMART" id="SM01217">
    <property type="entry name" value="Fn3_like"/>
    <property type="match status" value="1"/>
</dbReference>
<evidence type="ECO:0000256" key="8">
    <source>
        <dbReference type="SAM" id="SignalP"/>
    </source>
</evidence>
<dbReference type="GO" id="GO:0009044">
    <property type="term" value="F:xylan 1,4-beta-xylosidase activity"/>
    <property type="evidence" value="ECO:0007669"/>
    <property type="project" value="InterPro"/>
</dbReference>
<keyword evidence="7" id="KW-0326">Glycosidase</keyword>
<name>A0A7G2F6Q1_ARATH</name>
<dbReference type="InterPro" id="IPR026891">
    <property type="entry name" value="Fn3-like"/>
</dbReference>
<dbReference type="SUPFAM" id="SSF52279">
    <property type="entry name" value="Beta-D-glucan exohydrolase, C-terminal domain"/>
    <property type="match status" value="1"/>
</dbReference>
<evidence type="ECO:0000256" key="6">
    <source>
        <dbReference type="ARBA" id="ARBA00023180"/>
    </source>
</evidence>
<dbReference type="InterPro" id="IPR044993">
    <property type="entry name" value="BXL"/>
</dbReference>